<accession>A0ACC2PTY7</accession>
<protein>
    <submittedName>
        <fullName evidence="1">Uncharacterized protein</fullName>
    </submittedName>
</protein>
<gene>
    <name evidence="1" type="ORF">QAD02_022848</name>
</gene>
<sequence length="113" mass="13061">MDILTSVKTVITASMTAVDTGAFTTNTVKACMTTLDILTFITLHNFSVQHELETNVSHGTPDFHYYDHDHCFYDCFRHWNLYYGYSYNFYDNYDNLTISVHNCSVRYEVGTDG</sequence>
<name>A0ACC2PTY7_9HYME</name>
<evidence type="ECO:0000313" key="1">
    <source>
        <dbReference type="EMBL" id="KAJ8687054.1"/>
    </source>
</evidence>
<evidence type="ECO:0000313" key="2">
    <source>
        <dbReference type="Proteomes" id="UP001239111"/>
    </source>
</evidence>
<organism evidence="1 2">
    <name type="scientific">Eretmocerus hayati</name>
    <dbReference type="NCBI Taxonomy" id="131215"/>
    <lineage>
        <taxon>Eukaryota</taxon>
        <taxon>Metazoa</taxon>
        <taxon>Ecdysozoa</taxon>
        <taxon>Arthropoda</taxon>
        <taxon>Hexapoda</taxon>
        <taxon>Insecta</taxon>
        <taxon>Pterygota</taxon>
        <taxon>Neoptera</taxon>
        <taxon>Endopterygota</taxon>
        <taxon>Hymenoptera</taxon>
        <taxon>Apocrita</taxon>
        <taxon>Proctotrupomorpha</taxon>
        <taxon>Chalcidoidea</taxon>
        <taxon>Aphelinidae</taxon>
        <taxon>Aphelininae</taxon>
        <taxon>Eretmocerus</taxon>
    </lineage>
</organism>
<dbReference type="Proteomes" id="UP001239111">
    <property type="component" value="Chromosome 1"/>
</dbReference>
<comment type="caution">
    <text evidence="1">The sequence shown here is derived from an EMBL/GenBank/DDBJ whole genome shotgun (WGS) entry which is preliminary data.</text>
</comment>
<proteinExistence type="predicted"/>
<dbReference type="EMBL" id="CM056741">
    <property type="protein sequence ID" value="KAJ8687054.1"/>
    <property type="molecule type" value="Genomic_DNA"/>
</dbReference>
<reference evidence="1" key="1">
    <citation type="submission" date="2023-04" db="EMBL/GenBank/DDBJ databases">
        <title>A chromosome-level genome assembly of the parasitoid wasp Eretmocerus hayati.</title>
        <authorList>
            <person name="Zhong Y."/>
            <person name="Liu S."/>
            <person name="Liu Y."/>
        </authorList>
    </citation>
    <scope>NUCLEOTIDE SEQUENCE</scope>
    <source>
        <strain evidence="1">ZJU_SS_LIU_2023</strain>
    </source>
</reference>
<keyword evidence="2" id="KW-1185">Reference proteome</keyword>